<name>A0A2U9IIR2_9CREN</name>
<proteinExistence type="predicted"/>
<dbReference type="AlphaFoldDB" id="A0A2U9IIR2"/>
<evidence type="ECO:0000313" key="1">
    <source>
        <dbReference type="EMBL" id="AWR95824.1"/>
    </source>
</evidence>
<evidence type="ECO:0000313" key="2">
    <source>
        <dbReference type="Proteomes" id="UP000248044"/>
    </source>
</evidence>
<accession>A0A2U9IIR2</accession>
<organism evidence="1 2">
    <name type="scientific">Acidianus brierleyi</name>
    <dbReference type="NCBI Taxonomy" id="41673"/>
    <lineage>
        <taxon>Archaea</taxon>
        <taxon>Thermoproteota</taxon>
        <taxon>Thermoprotei</taxon>
        <taxon>Sulfolobales</taxon>
        <taxon>Sulfolobaceae</taxon>
        <taxon>Acidianus</taxon>
    </lineage>
</organism>
<reference evidence="1 2" key="1">
    <citation type="submission" date="2018-05" db="EMBL/GenBank/DDBJ databases">
        <title>Complete Genome Sequences of Extremely Thermoacidophilic, Metal-Mobilizing Type-Strain Members of the Archaeal Family Sulfolobaceae: Acidianus brierleyi DSM-1651T, Acidianus sulfidivorans DSM-18786T, Metallosphaera hakonensis DSM-7519T, and Metallosphaera prunae DSM-10039T.</title>
        <authorList>
            <person name="Counts J.A."/>
            <person name="Kelly R.M."/>
        </authorList>
    </citation>
    <scope>NUCLEOTIDE SEQUENCE [LARGE SCALE GENOMIC DNA]</scope>
    <source>
        <strain evidence="1 2">DSM 1651</strain>
    </source>
</reference>
<sequence length="138" mass="15489">MIIGIIMVSYPVISSIFSPTSQIPIYKESYGNYSVMIYNQSNLSLFKRNVTGVMLVINNIDQEKLGITYVQNSTNTYEVRYIFIKESVVLNNGDVTTAYVNSSEIYIGEDTLLIPIHLSPGTYTILFTNGNFFSVTIS</sequence>
<dbReference type="KEGG" id="abri:DFR85_15790"/>
<protein>
    <submittedName>
        <fullName evidence="1">Uncharacterized protein</fullName>
    </submittedName>
</protein>
<keyword evidence="2" id="KW-1185">Reference proteome</keyword>
<dbReference type="EMBL" id="CP029289">
    <property type="protein sequence ID" value="AWR95824.1"/>
    <property type="molecule type" value="Genomic_DNA"/>
</dbReference>
<gene>
    <name evidence="1" type="ORF">DFR85_15790</name>
</gene>
<dbReference type="Proteomes" id="UP000248044">
    <property type="component" value="Chromosome"/>
</dbReference>